<proteinExistence type="inferred from homology"/>
<evidence type="ECO:0000256" key="1">
    <source>
        <dbReference type="ARBA" id="ARBA00009075"/>
    </source>
</evidence>
<dbReference type="Pfam" id="PF03573">
    <property type="entry name" value="OprD"/>
    <property type="match status" value="1"/>
</dbReference>
<sequence>MRKAKMGVAVAVVAMSGQQFACASAQSDSKGFVDDTKIVVNARNMYMQRDNRASGAAQNYGEEWAQGFIGTIESGFTQGTIGFGVDALGMLGLKLDTGDGRTGGGTALLEQDGHGAKDEYSKGGGVFKARISNTVLKYGTQIVTLPILNMNDTRLLPETVDGFSLVSKEIKDLRVDAGHFTALTNRNQSSHDSQRMTAVDYLGGTYKFTDRLSSGLYYATTENYYKKLYANTSYLLPFNQSQSLKFDFNGYHTESIGDERSGDLDNNIWSFATTFKTGAHQFMAAYQQVSGKGDYLYGADGGANYFFANSVQYSDFDYEDEKSWQLRYDLDMTSFGVPGLSFMTRYVKGYDFKNGRGVDLDGKAWERNIEGRYVVQSGVAKNLTFRVRQASYRSDDRGGKIDEIRVITEYPINIF</sequence>
<dbReference type="GO" id="GO:0016020">
    <property type="term" value="C:membrane"/>
    <property type="evidence" value="ECO:0007669"/>
    <property type="project" value="InterPro"/>
</dbReference>
<dbReference type="EMBL" id="JACAQD010000040">
    <property type="protein sequence ID" value="NWC36208.1"/>
    <property type="molecule type" value="Genomic_DNA"/>
</dbReference>
<keyword evidence="3 4" id="KW-0732">Signal</keyword>
<evidence type="ECO:0000256" key="4">
    <source>
        <dbReference type="SAM" id="SignalP"/>
    </source>
</evidence>
<dbReference type="InterPro" id="IPR023614">
    <property type="entry name" value="Porin_dom_sf"/>
</dbReference>
<protein>
    <submittedName>
        <fullName evidence="5">OprD family porin</fullName>
    </submittedName>
</protein>
<accession>A0A7Y7YH73</accession>
<comment type="similarity">
    <text evidence="1">Belongs to the outer membrane porin (Opr) (TC 1.B.25) family.</text>
</comment>
<gene>
    <name evidence="5" type="ORF">HX876_27935</name>
</gene>
<evidence type="ECO:0000256" key="2">
    <source>
        <dbReference type="ARBA" id="ARBA00022448"/>
    </source>
</evidence>
<name>A0A7Y7YH73_9PSED</name>
<dbReference type="Proteomes" id="UP000520592">
    <property type="component" value="Unassembled WGS sequence"/>
</dbReference>
<dbReference type="PANTHER" id="PTHR34596:SF2">
    <property type="entry name" value="CHITOPORIN"/>
    <property type="match status" value="1"/>
</dbReference>
<dbReference type="AlphaFoldDB" id="A0A7Y7YH73"/>
<dbReference type="GO" id="GO:0015288">
    <property type="term" value="F:porin activity"/>
    <property type="evidence" value="ECO:0007669"/>
    <property type="project" value="TreeGrafter"/>
</dbReference>
<organism evidence="5 6">
    <name type="scientific">Pseudomonas gingeri</name>
    <dbReference type="NCBI Taxonomy" id="117681"/>
    <lineage>
        <taxon>Bacteria</taxon>
        <taxon>Pseudomonadati</taxon>
        <taxon>Pseudomonadota</taxon>
        <taxon>Gammaproteobacteria</taxon>
        <taxon>Pseudomonadales</taxon>
        <taxon>Pseudomonadaceae</taxon>
        <taxon>Pseudomonas</taxon>
    </lineage>
</organism>
<evidence type="ECO:0000313" key="5">
    <source>
        <dbReference type="EMBL" id="NWC36208.1"/>
    </source>
</evidence>
<comment type="caution">
    <text evidence="5">The sequence shown here is derived from an EMBL/GenBank/DDBJ whole genome shotgun (WGS) entry which is preliminary data.</text>
</comment>
<dbReference type="InterPro" id="IPR005318">
    <property type="entry name" value="OM_porin_bac"/>
</dbReference>
<keyword evidence="2" id="KW-0813">Transport</keyword>
<feature type="signal peptide" evidence="4">
    <location>
        <begin position="1"/>
        <end position="21"/>
    </location>
</feature>
<evidence type="ECO:0000256" key="3">
    <source>
        <dbReference type="ARBA" id="ARBA00022729"/>
    </source>
</evidence>
<evidence type="ECO:0000313" key="6">
    <source>
        <dbReference type="Proteomes" id="UP000520592"/>
    </source>
</evidence>
<dbReference type="RefSeq" id="WP_177058629.1">
    <property type="nucleotide sequence ID" value="NZ_JACAPB010000030.1"/>
</dbReference>
<reference evidence="5 6" key="1">
    <citation type="submission" date="2020-04" db="EMBL/GenBank/DDBJ databases">
        <title>Molecular characterization of pseudomonads from Agaricus bisporus reveal novel blotch 2 pathogens in Western Europe.</title>
        <authorList>
            <person name="Taparia T."/>
            <person name="Krijger M."/>
            <person name="Haynes E."/>
            <person name="Elpinstone J.G."/>
            <person name="Noble R."/>
            <person name="Van Der Wolf J."/>
        </authorList>
    </citation>
    <scope>NUCLEOTIDE SEQUENCE [LARGE SCALE GENOMIC DNA]</scope>
    <source>
        <strain evidence="5 6">IPO3737</strain>
    </source>
</reference>
<feature type="chain" id="PRO_5031432580" evidence="4">
    <location>
        <begin position="22"/>
        <end position="415"/>
    </location>
</feature>
<dbReference type="PANTHER" id="PTHR34596">
    <property type="entry name" value="CHITOPORIN"/>
    <property type="match status" value="1"/>
</dbReference>
<dbReference type="Gene3D" id="2.40.160.10">
    <property type="entry name" value="Porin"/>
    <property type="match status" value="1"/>
</dbReference>